<feature type="transmembrane region" description="Helical" evidence="1">
    <location>
        <begin position="397"/>
        <end position="418"/>
    </location>
</feature>
<feature type="transmembrane region" description="Helical" evidence="1">
    <location>
        <begin position="979"/>
        <end position="1000"/>
    </location>
</feature>
<feature type="transmembrane region" description="Helical" evidence="1">
    <location>
        <begin position="1060"/>
        <end position="1083"/>
    </location>
</feature>
<dbReference type="Proteomes" id="UP001055117">
    <property type="component" value="Unassembled WGS sequence"/>
</dbReference>
<dbReference type="Gene3D" id="3.30.70.1430">
    <property type="entry name" value="Multidrug efflux transporter AcrB pore domain"/>
    <property type="match status" value="2"/>
</dbReference>
<reference evidence="2 3" key="1">
    <citation type="journal article" date="2021" name="Front. Microbiol.">
        <title>Comprehensive Comparative Genomics and Phenotyping of Methylobacterium Species.</title>
        <authorList>
            <person name="Alessa O."/>
            <person name="Ogura Y."/>
            <person name="Fujitani Y."/>
            <person name="Takami H."/>
            <person name="Hayashi T."/>
            <person name="Sahin N."/>
            <person name="Tani A."/>
        </authorList>
    </citation>
    <scope>NUCLEOTIDE SEQUENCE [LARGE SCALE GENOMIC DNA]</scope>
    <source>
        <strain evidence="2 3">DSM 23679</strain>
    </source>
</reference>
<dbReference type="SUPFAM" id="SSF82693">
    <property type="entry name" value="Multidrug efflux transporter AcrB pore domain, PN1, PN2, PC1 and PC2 subdomains"/>
    <property type="match status" value="2"/>
</dbReference>
<dbReference type="EMBL" id="BPQG01000081">
    <property type="protein sequence ID" value="GJD46545.1"/>
    <property type="molecule type" value="Genomic_DNA"/>
</dbReference>
<name>A0ABQ4QMQ2_9HYPH</name>
<keyword evidence="1" id="KW-1133">Transmembrane helix</keyword>
<dbReference type="Gene3D" id="1.20.1640.10">
    <property type="entry name" value="Multidrug efflux transporter AcrB transmembrane domain"/>
    <property type="match status" value="2"/>
</dbReference>
<dbReference type="InterPro" id="IPR001036">
    <property type="entry name" value="Acrflvin-R"/>
</dbReference>
<accession>A0ABQ4QMQ2</accession>
<dbReference type="Pfam" id="PF00873">
    <property type="entry name" value="ACR_tran"/>
    <property type="match status" value="1"/>
</dbReference>
<feature type="transmembrane region" description="Helical" evidence="1">
    <location>
        <begin position="923"/>
        <end position="946"/>
    </location>
</feature>
<feature type="transmembrane region" description="Helical" evidence="1">
    <location>
        <begin position="345"/>
        <end position="364"/>
    </location>
</feature>
<proteinExistence type="predicted"/>
<dbReference type="InterPro" id="IPR027463">
    <property type="entry name" value="AcrB_DN_DC_subdom"/>
</dbReference>
<feature type="transmembrane region" description="Helical" evidence="1">
    <location>
        <begin position="477"/>
        <end position="501"/>
    </location>
</feature>
<protein>
    <submittedName>
        <fullName evidence="2">Cobalt-zinc-cadmium resistance protein CzcA</fullName>
    </submittedName>
</protein>
<keyword evidence="1" id="KW-0812">Transmembrane</keyword>
<evidence type="ECO:0000256" key="1">
    <source>
        <dbReference type="SAM" id="Phobius"/>
    </source>
</evidence>
<feature type="transmembrane region" description="Helical" evidence="1">
    <location>
        <begin position="1029"/>
        <end position="1048"/>
    </location>
</feature>
<evidence type="ECO:0000313" key="3">
    <source>
        <dbReference type="Proteomes" id="UP001055117"/>
    </source>
</evidence>
<feature type="transmembrane region" description="Helical" evidence="1">
    <location>
        <begin position="953"/>
        <end position="973"/>
    </location>
</feature>
<dbReference type="PRINTS" id="PR00702">
    <property type="entry name" value="ACRIFLAVINRP"/>
</dbReference>
<keyword evidence="1" id="KW-0472">Membrane</keyword>
<dbReference type="Gene3D" id="3.30.70.1440">
    <property type="entry name" value="Multidrug efflux transporter AcrB pore domain"/>
    <property type="match status" value="1"/>
</dbReference>
<feature type="transmembrane region" description="Helical" evidence="1">
    <location>
        <begin position="371"/>
        <end position="391"/>
    </location>
</feature>
<dbReference type="Gene3D" id="3.30.2090.10">
    <property type="entry name" value="Multidrug efflux transporter AcrB TolC docking domain, DN and DC subdomains"/>
    <property type="match status" value="2"/>
</dbReference>
<dbReference type="PANTHER" id="PTHR32063">
    <property type="match status" value="1"/>
</dbReference>
<dbReference type="PANTHER" id="PTHR32063:SF8">
    <property type="entry name" value="CATION EFFLUX PROTEIN"/>
    <property type="match status" value="1"/>
</dbReference>
<dbReference type="SUPFAM" id="SSF82866">
    <property type="entry name" value="Multidrug efflux transporter AcrB transmembrane domain"/>
    <property type="match status" value="2"/>
</dbReference>
<organism evidence="2 3">
    <name type="scientific">Methylobacterium cerastii</name>
    <dbReference type="NCBI Taxonomy" id="932741"/>
    <lineage>
        <taxon>Bacteria</taxon>
        <taxon>Pseudomonadati</taxon>
        <taxon>Pseudomonadota</taxon>
        <taxon>Alphaproteobacteria</taxon>
        <taxon>Hyphomicrobiales</taxon>
        <taxon>Methylobacteriaceae</taxon>
        <taxon>Methylobacterium</taxon>
    </lineage>
</organism>
<keyword evidence="3" id="KW-1185">Reference proteome</keyword>
<sequence>MVGCAGKPDLSMNLVRFALKFRKSFYVLAILMALGGVGAIAVAPKDVLPSVDIPVVVVVWTYSGLDATDMVQRITNYSEFSLSSNVNNIKRIESTSIQGTVTERIYFDSAVSIDLAMTQVDSAMNAIRSRMPPGVQPPVIMRFSASSVPVIQLALSSGTLPLTKVFDYAQYRTRQRLAQVPGSTLPSPYGGAPRQVMVDLDLAELRAVGMTPLDVTNAVLKQNLVVPSGLAKIGRQQYTVRLNSSPQLVDQLNRIPIKVVNDQPVLLRDVAHVRDGSPPQTNIVRADGEHSVLLQVLKNGSASTLDVVNAVKAALPDIRAASPKGLSITPLFDQSVFVSDAIGDVVREAVIAAGLTGLAILLFLGSWRSTLVVLVSIPLCILTSLSVLVALGQTINVMTLGGLALAVGILVDDATVAIENTYRMFEEGYPFRRSVLEGVAGIAKPALISTLAICSAFSAVFFLTGAPRYLFVPQAEAVVFAMLTSYLLSRTLVAILIDVLVAPEYARHHGGAAPALEVGPRRRSLLSRLLAPLAWLLRFPLRVALAFREAFERGFARFHAGYVGLLGAVIRHPKRALAGAACVFAVTAGLFPFIGQDYFPQIESSQMTLHIRTRPGMRIEEAEKTFAQVEDIVRQVVPKDELGLMLDNIGLPASNYNYAFMDASFVAYNDGQMLINLKGEHKPISFYERRLRKVLRRAFPSDVFYFQPADIITQILNFGTVAQIDVQVSGRHDAKDLAVARALVRRVAAVRGAVDVHLHQIVDAPQMYVNVDRRLASEMGVSEQIIAQNLNVSLSGSFQVSPNFWADPKSGTPYQLWVQTPEWRNGDIARLMNTPVSVHGTGDGQPGIPILLSNIATMQRQPEQTVINHVNTQPTFDILANVQDADLGSVRSAVEKIVAEEQATLPAPDKIRVRGQIESMEGAFAHIEVGLGIALMAVYLLLVLNYQTWVDPFVVIAALPLAFCGIVMSLFVTGTTFSIPALFGAIMSVGVASANSILLVTFAKEHREATGCSAPEAALMAGNTRLRPVLMTASAMFLGLIPMAIGSGEGSEQNAALARAVMGGIGMGTLSTLLFVPLLYTLLRRNPIKPLEDY</sequence>
<evidence type="ECO:0000313" key="2">
    <source>
        <dbReference type="EMBL" id="GJD46545.1"/>
    </source>
</evidence>
<gene>
    <name evidence="2" type="primary">czcA_5</name>
    <name evidence="2" type="ORF">AFCDBAGC_4427</name>
</gene>
<feature type="transmembrane region" description="Helical" evidence="1">
    <location>
        <begin position="439"/>
        <end position="465"/>
    </location>
</feature>
<feature type="transmembrane region" description="Helical" evidence="1">
    <location>
        <begin position="577"/>
        <end position="595"/>
    </location>
</feature>
<dbReference type="SUPFAM" id="SSF82714">
    <property type="entry name" value="Multidrug efflux transporter AcrB TolC docking domain, DN and DC subdomains"/>
    <property type="match status" value="2"/>
</dbReference>
<dbReference type="Gene3D" id="3.30.70.1320">
    <property type="entry name" value="Multidrug efflux transporter AcrB pore domain like"/>
    <property type="match status" value="1"/>
</dbReference>
<feature type="transmembrane region" description="Helical" evidence="1">
    <location>
        <begin position="25"/>
        <end position="43"/>
    </location>
</feature>
<comment type="caution">
    <text evidence="2">The sequence shown here is derived from an EMBL/GenBank/DDBJ whole genome shotgun (WGS) entry which is preliminary data.</text>
</comment>